<organism evidence="9 10">
    <name type="scientific">Streptococcus equinus</name>
    <name type="common">Streptococcus bovis</name>
    <dbReference type="NCBI Taxonomy" id="1335"/>
    <lineage>
        <taxon>Bacteria</taxon>
        <taxon>Bacillati</taxon>
        <taxon>Bacillota</taxon>
        <taxon>Bacilli</taxon>
        <taxon>Lactobacillales</taxon>
        <taxon>Streptococcaceae</taxon>
        <taxon>Streptococcus</taxon>
    </lineage>
</organism>
<feature type="active site" evidence="6">
    <location>
        <position position="45"/>
    </location>
</feature>
<dbReference type="InterPro" id="IPR019758">
    <property type="entry name" value="Pept_S26A_signal_pept_1_CS"/>
</dbReference>
<evidence type="ECO:0000256" key="2">
    <source>
        <dbReference type="ARBA" id="ARBA00004401"/>
    </source>
</evidence>
<dbReference type="GO" id="GO:0004252">
    <property type="term" value="F:serine-type endopeptidase activity"/>
    <property type="evidence" value="ECO:0007669"/>
    <property type="project" value="InterPro"/>
</dbReference>
<keyword evidence="5 7" id="KW-0378">Hydrolase</keyword>
<dbReference type="InterPro" id="IPR000223">
    <property type="entry name" value="Pept_S26A_signal_pept_1"/>
</dbReference>
<dbReference type="InterPro" id="IPR036286">
    <property type="entry name" value="LexA/Signal_pep-like_sf"/>
</dbReference>
<reference evidence="9 10" key="1">
    <citation type="submission" date="2016-10" db="EMBL/GenBank/DDBJ databases">
        <authorList>
            <person name="de Groot N.N."/>
        </authorList>
    </citation>
    <scope>NUCLEOTIDE SEQUENCE [LARGE SCALE GENOMIC DNA]</scope>
    <source>
        <strain evidence="9 10">Sb09</strain>
    </source>
</reference>
<evidence type="ECO:0000256" key="4">
    <source>
        <dbReference type="ARBA" id="ARBA00013208"/>
    </source>
</evidence>
<dbReference type="PROSITE" id="PS00761">
    <property type="entry name" value="SPASE_I_3"/>
    <property type="match status" value="1"/>
</dbReference>
<sequence>MKVNSSHGYYIKKVRSVLLTLLIVVAISSILSTFWIRMLHIYGDSMKPNLKAGDVVLSIKHNKLKQGDIIAFSCGNRILVKRVIATSGQWVNLDKDGNVYVDDKELTEPYLNGEKKSYGKVNIRLPYQVPDGRYFVMGDNRENSVDSRDSVVGAVSSNQLVGKLELRIWPLSRIGIVK</sequence>
<dbReference type="GO" id="GO:0006465">
    <property type="term" value="P:signal peptide processing"/>
    <property type="evidence" value="ECO:0007669"/>
    <property type="project" value="InterPro"/>
</dbReference>
<comment type="subcellular location">
    <subcellularLocation>
        <location evidence="2">Cell membrane</location>
        <topology evidence="2">Single-pass type II membrane protein</topology>
    </subcellularLocation>
    <subcellularLocation>
        <location evidence="7">Membrane</location>
        <topology evidence="7">Single-pass type II membrane protein</topology>
    </subcellularLocation>
</comment>
<dbReference type="PANTHER" id="PTHR43390">
    <property type="entry name" value="SIGNAL PEPTIDASE I"/>
    <property type="match status" value="1"/>
</dbReference>
<evidence type="ECO:0000256" key="3">
    <source>
        <dbReference type="ARBA" id="ARBA00009370"/>
    </source>
</evidence>
<dbReference type="PANTHER" id="PTHR43390:SF1">
    <property type="entry name" value="CHLOROPLAST PROCESSING PEPTIDASE"/>
    <property type="match status" value="1"/>
</dbReference>
<evidence type="ECO:0000313" key="9">
    <source>
        <dbReference type="EMBL" id="SDL70687.1"/>
    </source>
</evidence>
<keyword evidence="7" id="KW-1133">Transmembrane helix</keyword>
<dbReference type="InterPro" id="IPR019533">
    <property type="entry name" value="Peptidase_S26"/>
</dbReference>
<evidence type="ECO:0000256" key="7">
    <source>
        <dbReference type="RuleBase" id="RU362042"/>
    </source>
</evidence>
<dbReference type="EMBL" id="FNGX01000004">
    <property type="protein sequence ID" value="SDL70687.1"/>
    <property type="molecule type" value="Genomic_DNA"/>
</dbReference>
<keyword evidence="7" id="KW-0645">Protease</keyword>
<dbReference type="CDD" id="cd06530">
    <property type="entry name" value="S26_SPase_I"/>
    <property type="match status" value="1"/>
</dbReference>
<proteinExistence type="inferred from homology"/>
<evidence type="ECO:0000256" key="6">
    <source>
        <dbReference type="PIRSR" id="PIRSR600223-1"/>
    </source>
</evidence>
<keyword evidence="7" id="KW-0812">Transmembrane</keyword>
<evidence type="ECO:0000256" key="1">
    <source>
        <dbReference type="ARBA" id="ARBA00000677"/>
    </source>
</evidence>
<comment type="catalytic activity">
    <reaction evidence="1 7">
        <text>Cleavage of hydrophobic, N-terminal signal or leader sequences from secreted and periplasmic proteins.</text>
        <dbReference type="EC" id="3.4.21.89"/>
    </reaction>
</comment>
<protein>
    <recommendedName>
        <fullName evidence="4 7">Signal peptidase I</fullName>
        <ecNumber evidence="4 7">3.4.21.89</ecNumber>
    </recommendedName>
</protein>
<evidence type="ECO:0000313" key="10">
    <source>
        <dbReference type="Proteomes" id="UP000183162"/>
    </source>
</evidence>
<dbReference type="AlphaFoldDB" id="A0A1G9M9R1"/>
<dbReference type="SUPFAM" id="SSF51306">
    <property type="entry name" value="LexA/Signal peptidase"/>
    <property type="match status" value="1"/>
</dbReference>
<dbReference type="PRINTS" id="PR00727">
    <property type="entry name" value="LEADERPTASE"/>
</dbReference>
<keyword evidence="7" id="KW-0472">Membrane</keyword>
<feature type="active site" evidence="6">
    <location>
        <position position="81"/>
    </location>
</feature>
<dbReference type="EC" id="3.4.21.89" evidence="4 7"/>
<dbReference type="GO" id="GO:0009003">
    <property type="term" value="F:signal peptidase activity"/>
    <property type="evidence" value="ECO:0007669"/>
    <property type="project" value="UniProtKB-EC"/>
</dbReference>
<feature type="transmembrane region" description="Helical" evidence="7">
    <location>
        <begin position="16"/>
        <end position="36"/>
    </location>
</feature>
<evidence type="ECO:0000259" key="8">
    <source>
        <dbReference type="Pfam" id="PF10502"/>
    </source>
</evidence>
<dbReference type="NCBIfam" id="TIGR02227">
    <property type="entry name" value="sigpep_I_bact"/>
    <property type="match status" value="1"/>
</dbReference>
<feature type="domain" description="Peptidase S26" evidence="8">
    <location>
        <begin position="16"/>
        <end position="169"/>
    </location>
</feature>
<dbReference type="Pfam" id="PF10502">
    <property type="entry name" value="Peptidase_S26"/>
    <property type="match status" value="1"/>
</dbReference>
<dbReference type="Proteomes" id="UP000183162">
    <property type="component" value="Unassembled WGS sequence"/>
</dbReference>
<dbReference type="Gene3D" id="2.10.109.10">
    <property type="entry name" value="Umud Fragment, subunit A"/>
    <property type="match status" value="1"/>
</dbReference>
<comment type="similarity">
    <text evidence="3 7">Belongs to the peptidase S26 family.</text>
</comment>
<accession>A0A1G9M9R1</accession>
<name>A0A1G9M9R1_STREI</name>
<dbReference type="GO" id="GO:0005886">
    <property type="term" value="C:plasma membrane"/>
    <property type="evidence" value="ECO:0007669"/>
    <property type="project" value="UniProtKB-SubCell"/>
</dbReference>
<evidence type="ECO:0000256" key="5">
    <source>
        <dbReference type="ARBA" id="ARBA00022801"/>
    </source>
</evidence>
<gene>
    <name evidence="9" type="ORF">SAMN05216400_1420</name>
</gene>